<dbReference type="EMBL" id="WKKI01000017">
    <property type="protein sequence ID" value="MRX72502.1"/>
    <property type="molecule type" value="Genomic_DNA"/>
</dbReference>
<evidence type="ECO:0008006" key="3">
    <source>
        <dbReference type="Google" id="ProtNLM"/>
    </source>
</evidence>
<dbReference type="AlphaFoldDB" id="A0A7X2LZZ3"/>
<reference evidence="1 2" key="1">
    <citation type="submission" date="2019-11" db="EMBL/GenBank/DDBJ databases">
        <title>Bacillus lacus genome.</title>
        <authorList>
            <person name="Allen C.J."/>
            <person name="Newman J.D."/>
        </authorList>
    </citation>
    <scope>NUCLEOTIDE SEQUENCE [LARGE SCALE GENOMIC DNA]</scope>
    <source>
        <strain evidence="1 2">KCTC 33946</strain>
    </source>
</reference>
<comment type="caution">
    <text evidence="1">The sequence shown here is derived from an EMBL/GenBank/DDBJ whole genome shotgun (WGS) entry which is preliminary data.</text>
</comment>
<sequence>MHFVTGGAFNGKSEWVRQHYRLREREHRWISAYKDDCFPTAWGEEIIVLQGLEALLKQQLIEKREEEILENMVLFFQNLVKWEAEEIGRRAVLIGSDITKGIVPVEAENRAWRDLAGRTFREAAGSADEVDVIWHGLNQKVKQVKRDAGCYKDTSRR</sequence>
<dbReference type="Gene3D" id="3.40.50.300">
    <property type="entry name" value="P-loop containing nucleotide triphosphate hydrolases"/>
    <property type="match status" value="1"/>
</dbReference>
<dbReference type="Proteomes" id="UP000448867">
    <property type="component" value="Unassembled WGS sequence"/>
</dbReference>
<accession>A0A7X2LZZ3</accession>
<gene>
    <name evidence="1" type="ORF">GJU40_10130</name>
</gene>
<dbReference type="GO" id="GO:0009236">
    <property type="term" value="P:cobalamin biosynthetic process"/>
    <property type="evidence" value="ECO:0007669"/>
    <property type="project" value="UniProtKB-UniPathway"/>
</dbReference>
<dbReference type="UniPathway" id="UPA00148">
    <property type="reaction ID" value="UER00236"/>
</dbReference>
<dbReference type="OrthoDB" id="1766664at2"/>
<keyword evidence="2" id="KW-1185">Reference proteome</keyword>
<organism evidence="1 2">
    <name type="scientific">Metabacillus lacus</name>
    <dbReference type="NCBI Taxonomy" id="1983721"/>
    <lineage>
        <taxon>Bacteria</taxon>
        <taxon>Bacillati</taxon>
        <taxon>Bacillota</taxon>
        <taxon>Bacilli</taxon>
        <taxon>Bacillales</taxon>
        <taxon>Bacillaceae</taxon>
        <taxon>Metabacillus</taxon>
    </lineage>
</organism>
<protein>
    <recommendedName>
        <fullName evidence="3">Adenosylcobinamide-phosphate guanylyltransferase</fullName>
    </recommendedName>
</protein>
<evidence type="ECO:0000313" key="2">
    <source>
        <dbReference type="Proteomes" id="UP000448867"/>
    </source>
</evidence>
<dbReference type="InterPro" id="IPR003203">
    <property type="entry name" value="CobU/CobP"/>
</dbReference>
<name>A0A7X2LZZ3_9BACI</name>
<dbReference type="InterPro" id="IPR027417">
    <property type="entry name" value="P-loop_NTPase"/>
</dbReference>
<dbReference type="GO" id="GO:0000166">
    <property type="term" value="F:nucleotide binding"/>
    <property type="evidence" value="ECO:0007669"/>
    <property type="project" value="InterPro"/>
</dbReference>
<dbReference type="Pfam" id="PF02283">
    <property type="entry name" value="CobU"/>
    <property type="match status" value="1"/>
</dbReference>
<dbReference type="GO" id="GO:0043752">
    <property type="term" value="F:adenosylcobinamide kinase activity"/>
    <property type="evidence" value="ECO:0007669"/>
    <property type="project" value="InterPro"/>
</dbReference>
<dbReference type="SUPFAM" id="SSF52540">
    <property type="entry name" value="P-loop containing nucleoside triphosphate hydrolases"/>
    <property type="match status" value="1"/>
</dbReference>
<proteinExistence type="predicted"/>
<evidence type="ECO:0000313" key="1">
    <source>
        <dbReference type="EMBL" id="MRX72502.1"/>
    </source>
</evidence>
<dbReference type="RefSeq" id="WP_154307668.1">
    <property type="nucleotide sequence ID" value="NZ_WKKI01000017.1"/>
</dbReference>